<dbReference type="EMBL" id="GBXM01017685">
    <property type="protein sequence ID" value="JAH90892.1"/>
    <property type="molecule type" value="Transcribed_RNA"/>
</dbReference>
<protein>
    <submittedName>
        <fullName evidence="1">Uncharacterized protein</fullName>
    </submittedName>
</protein>
<name>A0A0E9WKL7_ANGAN</name>
<proteinExistence type="predicted"/>
<evidence type="ECO:0000313" key="1">
    <source>
        <dbReference type="EMBL" id="JAH90892.1"/>
    </source>
</evidence>
<organism evidence="1">
    <name type="scientific">Anguilla anguilla</name>
    <name type="common">European freshwater eel</name>
    <name type="synonym">Muraena anguilla</name>
    <dbReference type="NCBI Taxonomy" id="7936"/>
    <lineage>
        <taxon>Eukaryota</taxon>
        <taxon>Metazoa</taxon>
        <taxon>Chordata</taxon>
        <taxon>Craniata</taxon>
        <taxon>Vertebrata</taxon>
        <taxon>Euteleostomi</taxon>
        <taxon>Actinopterygii</taxon>
        <taxon>Neopterygii</taxon>
        <taxon>Teleostei</taxon>
        <taxon>Anguilliformes</taxon>
        <taxon>Anguillidae</taxon>
        <taxon>Anguilla</taxon>
    </lineage>
</organism>
<reference evidence="1" key="2">
    <citation type="journal article" date="2015" name="Fish Shellfish Immunol.">
        <title>Early steps in the European eel (Anguilla anguilla)-Vibrio vulnificus interaction in the gills: Role of the RtxA13 toxin.</title>
        <authorList>
            <person name="Callol A."/>
            <person name="Pajuelo D."/>
            <person name="Ebbesson L."/>
            <person name="Teles M."/>
            <person name="MacKenzie S."/>
            <person name="Amaro C."/>
        </authorList>
    </citation>
    <scope>NUCLEOTIDE SEQUENCE</scope>
</reference>
<dbReference type="AlphaFoldDB" id="A0A0E9WKL7"/>
<accession>A0A0E9WKL7</accession>
<reference evidence="1" key="1">
    <citation type="submission" date="2014-11" db="EMBL/GenBank/DDBJ databases">
        <authorList>
            <person name="Amaro Gonzalez C."/>
        </authorList>
    </citation>
    <scope>NUCLEOTIDE SEQUENCE</scope>
</reference>
<sequence>MHPYSCKTQLCTFLFFLKYKMVSTTLYRKMKLYSEAKKKIEVTFLK</sequence>